<sequence length="411" mass="44440">MSASARPPPGSAHCALVLSGGGARTAYQAGVLAALAAVWPHGHFPFLSLFGTSAGAINAAFLASRASRGVSSLAALARYWRRLTGDTIYRLPVPHWATWHRWLLAWQLSQRVQRTGALLDNTPLQHFLRQGIDWADLARATREGPLDALGITASSYTGGEHWTFCQLRPGHALPQWQRPGRRLHASDIRLEHVMASSAIPFLFPGVALDVPMAPGSSEPCRELFGDGAMRHTFPLSAPMHLGARRILVISANPGPQPDDDVACSTEDHPSLAHIAGHVLNSVFHDTLHSNMDQIRRINSLIGSLPPEATRTLDHGIVDVMAIHPSRGPDEIAREHMGQLPPGLRDALDSLGMLADSSGVLASYLLFSPGFIAALIRLGWDDGLARRDELVEFLSQASSAPKATRPCAPRWQ</sequence>
<reference evidence="1" key="1">
    <citation type="submission" date="2023-10" db="EMBL/GenBank/DDBJ databases">
        <title>Amphibacter perezi, gen. nov., sp. nov. a novel taxa of the family Comamonadaceae, class Betaproteobacteria isolated from the skin microbiota of Pelophylax perezi from different populations.</title>
        <authorList>
            <person name="Costa S."/>
            <person name="Proenca D.N."/>
            <person name="Lopes I."/>
            <person name="Morais P.V."/>
        </authorList>
    </citation>
    <scope>NUCLEOTIDE SEQUENCE</scope>
    <source>
        <strain evidence="1">SL12-8</strain>
    </source>
</reference>
<proteinExistence type="predicted"/>
<gene>
    <name evidence="1" type="ORF">RV045_05600</name>
</gene>
<organism evidence="1 2">
    <name type="scientific">Amphibiibacter pelophylacis</name>
    <dbReference type="NCBI Taxonomy" id="1799477"/>
    <lineage>
        <taxon>Bacteria</taxon>
        <taxon>Pseudomonadati</taxon>
        <taxon>Pseudomonadota</taxon>
        <taxon>Betaproteobacteria</taxon>
        <taxon>Burkholderiales</taxon>
        <taxon>Sphaerotilaceae</taxon>
        <taxon>Amphibiibacter</taxon>
    </lineage>
</organism>
<keyword evidence="2" id="KW-1185">Reference proteome</keyword>
<evidence type="ECO:0000313" key="1">
    <source>
        <dbReference type="EMBL" id="MEJ7137908.1"/>
    </source>
</evidence>
<evidence type="ECO:0000313" key="2">
    <source>
        <dbReference type="Proteomes" id="UP001364695"/>
    </source>
</evidence>
<dbReference type="EMBL" id="JAWDIE010000006">
    <property type="protein sequence ID" value="MEJ7137908.1"/>
    <property type="molecule type" value="Genomic_DNA"/>
</dbReference>
<name>A0ACC6P0Y0_9BURK</name>
<protein>
    <submittedName>
        <fullName evidence="1">Patatin-like phospholipase family protein</fullName>
    </submittedName>
</protein>
<accession>A0ACC6P0Y0</accession>
<comment type="caution">
    <text evidence="1">The sequence shown here is derived from an EMBL/GenBank/DDBJ whole genome shotgun (WGS) entry which is preliminary data.</text>
</comment>
<dbReference type="Proteomes" id="UP001364695">
    <property type="component" value="Unassembled WGS sequence"/>
</dbReference>